<evidence type="ECO:0000256" key="3">
    <source>
        <dbReference type="SAM" id="SignalP"/>
    </source>
</evidence>
<keyword evidence="2" id="KW-1133">Transmembrane helix</keyword>
<feature type="chain" id="PRO_5043055064" evidence="3">
    <location>
        <begin position="26"/>
        <end position="719"/>
    </location>
</feature>
<keyword evidence="5" id="KW-1185">Reference proteome</keyword>
<feature type="region of interest" description="Disordered" evidence="1">
    <location>
        <begin position="137"/>
        <end position="157"/>
    </location>
</feature>
<evidence type="ECO:0000256" key="1">
    <source>
        <dbReference type="SAM" id="MobiDB-lite"/>
    </source>
</evidence>
<evidence type="ECO:0000256" key="2">
    <source>
        <dbReference type="SAM" id="Phobius"/>
    </source>
</evidence>
<comment type="caution">
    <text evidence="4">The sequence shown here is derived from an EMBL/GenBank/DDBJ whole genome shotgun (WGS) entry which is preliminary data.</text>
</comment>
<evidence type="ECO:0000313" key="5">
    <source>
        <dbReference type="Proteomes" id="UP001344447"/>
    </source>
</evidence>
<keyword evidence="2" id="KW-0472">Membrane</keyword>
<organism evidence="4 5">
    <name type="scientific">Dictyostelium firmibasis</name>
    <dbReference type="NCBI Taxonomy" id="79012"/>
    <lineage>
        <taxon>Eukaryota</taxon>
        <taxon>Amoebozoa</taxon>
        <taxon>Evosea</taxon>
        <taxon>Eumycetozoa</taxon>
        <taxon>Dictyostelia</taxon>
        <taxon>Dictyosteliales</taxon>
        <taxon>Dictyosteliaceae</taxon>
        <taxon>Dictyostelium</taxon>
    </lineage>
</organism>
<name>A0AAN7U0V4_9MYCE</name>
<keyword evidence="3" id="KW-0732">Signal</keyword>
<dbReference type="AlphaFoldDB" id="A0AAN7U0V4"/>
<sequence length="719" mass="79575">MKRNFKFPLLLILLTLSFYIDNVICVECTPDRRRECTKSSPCYFSDKTLWPTNKVPTKETCDLMKFSGINKYFIIDKNIDIPKIELLLGVTVSFNIPNDSSEESSISPPSTSSPLLDQLKIDKLTVNNANLIIKLNNINGDNNNNNNNSNNNDDDSTSNNKVGLIKLLQVEIDDSNITIVNSDIRFQKVDINSDKTTINIENSKFELKSGSDIDEKLIFKSKLSLKSSTMNIDYLSNVNEPCYFSNGISSLNSNDDSILSSTAVSIKGNCILSGESEFGDLSISGFGFKIAESTKVVINGNFKNSDDFITVGDNSSIRFQAQIDKKDEENDSAPIGGLVVLRDLKIENIKLSETSFIIIGSDSETDNYEFSHVEISNVGGGIIQLENSVKENISLSNLKDTSIQTDIGNEIIISSSTIKSITDRGSSGNSSDSSTSLTFKADVTINKAIDISRKAIVQIGGLVTMMNDSTTRINDQHSIVKILGDVRFKSGSSLLLNRDRNAKLTVLDGAFLTLDNSTIQASNLTMEGGILSIVGQSTIDLAGSLILNGNATLLVSNFNSEQLFNKLFVKGDLKINSKQTLIRFDRLGKNSPHLSIDGDCLFNGNLEIYFNPNMEYHSEYHILKCGSSYTNQFLSTKIFLNNSLVGSSTYQIEQSDAIYLITEEYEDDDVEKTLNGWTLLTVLCITALAVLIISFYLFYKKKFKKQNNHYLPVELTEMN</sequence>
<evidence type="ECO:0000313" key="4">
    <source>
        <dbReference type="EMBL" id="KAK5579085.1"/>
    </source>
</evidence>
<gene>
    <name evidence="4" type="ORF">RB653_008764</name>
</gene>
<reference evidence="4 5" key="1">
    <citation type="submission" date="2023-11" db="EMBL/GenBank/DDBJ databases">
        <title>Dfirmibasis_genome.</title>
        <authorList>
            <person name="Edelbroek B."/>
            <person name="Kjellin J."/>
            <person name="Jerlstrom-Hultqvist J."/>
            <person name="Soderbom F."/>
        </authorList>
    </citation>
    <scope>NUCLEOTIDE SEQUENCE [LARGE SCALE GENOMIC DNA]</scope>
    <source>
        <strain evidence="4 5">TNS-C-14</strain>
    </source>
</reference>
<dbReference type="Proteomes" id="UP001344447">
    <property type="component" value="Unassembled WGS sequence"/>
</dbReference>
<feature type="transmembrane region" description="Helical" evidence="2">
    <location>
        <begin position="677"/>
        <end position="699"/>
    </location>
</feature>
<keyword evidence="2" id="KW-0812">Transmembrane</keyword>
<feature type="signal peptide" evidence="3">
    <location>
        <begin position="1"/>
        <end position="25"/>
    </location>
</feature>
<protein>
    <submittedName>
        <fullName evidence="4">Uncharacterized protein</fullName>
    </submittedName>
</protein>
<dbReference type="EMBL" id="JAVFKY010000003">
    <property type="protein sequence ID" value="KAK5579085.1"/>
    <property type="molecule type" value="Genomic_DNA"/>
</dbReference>
<proteinExistence type="predicted"/>
<feature type="compositionally biased region" description="Low complexity" evidence="1">
    <location>
        <begin position="137"/>
        <end position="151"/>
    </location>
</feature>
<accession>A0AAN7U0V4</accession>